<keyword evidence="2" id="KW-1185">Reference proteome</keyword>
<dbReference type="Proteomes" id="UP000032142">
    <property type="component" value="Unassembled WGS sequence"/>
</dbReference>
<protein>
    <submittedName>
        <fullName evidence="1">Uncharacterized protein</fullName>
    </submittedName>
</protein>
<evidence type="ECO:0000313" key="2">
    <source>
        <dbReference type="Proteomes" id="UP000032142"/>
    </source>
</evidence>
<reference evidence="2" key="1">
    <citation type="submission" date="2014-09" db="EMBL/GenBank/DDBJ databases">
        <authorList>
            <person name="Mudge J."/>
            <person name="Ramaraj T."/>
            <person name="Lindquist I.E."/>
            <person name="Bharti A.K."/>
            <person name="Sundararajan A."/>
            <person name="Cameron C.T."/>
            <person name="Woodward J.E."/>
            <person name="May G.D."/>
            <person name="Brubaker C."/>
            <person name="Broadhvest J."/>
            <person name="Wilkins T.A."/>
        </authorList>
    </citation>
    <scope>NUCLEOTIDE SEQUENCE</scope>
    <source>
        <strain evidence="2">cv. AKA8401</strain>
    </source>
</reference>
<sequence>MYYYCCYLLLKFQLFYVCCRKNALKKIKRFKYCPE</sequence>
<dbReference type="EMBL" id="KN401350">
    <property type="protein sequence ID" value="KHG14338.1"/>
    <property type="molecule type" value="Genomic_DNA"/>
</dbReference>
<gene>
    <name evidence="1" type="ORF">F383_19611</name>
</gene>
<proteinExistence type="predicted"/>
<organism evidence="1 2">
    <name type="scientific">Gossypium arboreum</name>
    <name type="common">Tree cotton</name>
    <name type="synonym">Gossypium nanking</name>
    <dbReference type="NCBI Taxonomy" id="29729"/>
    <lineage>
        <taxon>Eukaryota</taxon>
        <taxon>Viridiplantae</taxon>
        <taxon>Streptophyta</taxon>
        <taxon>Embryophyta</taxon>
        <taxon>Tracheophyta</taxon>
        <taxon>Spermatophyta</taxon>
        <taxon>Magnoliopsida</taxon>
        <taxon>eudicotyledons</taxon>
        <taxon>Gunneridae</taxon>
        <taxon>Pentapetalae</taxon>
        <taxon>rosids</taxon>
        <taxon>malvids</taxon>
        <taxon>Malvales</taxon>
        <taxon>Malvaceae</taxon>
        <taxon>Malvoideae</taxon>
        <taxon>Gossypium</taxon>
    </lineage>
</organism>
<name>A0A0B0NIJ3_GOSAR</name>
<dbReference type="AlphaFoldDB" id="A0A0B0NIJ3"/>
<evidence type="ECO:0000313" key="1">
    <source>
        <dbReference type="EMBL" id="KHG14338.1"/>
    </source>
</evidence>
<accession>A0A0B0NIJ3</accession>